<evidence type="ECO:0000313" key="3">
    <source>
        <dbReference type="Proteomes" id="UP001378242"/>
    </source>
</evidence>
<dbReference type="RefSeq" id="WP_423972098.1">
    <property type="nucleotide sequence ID" value="NZ_JBAKAP010000097.1"/>
</dbReference>
<feature type="region of interest" description="Disordered" evidence="1">
    <location>
        <begin position="1"/>
        <end position="55"/>
    </location>
</feature>
<feature type="non-terminal residue" evidence="2">
    <location>
        <position position="1"/>
    </location>
</feature>
<proteinExistence type="predicted"/>
<name>A0ABU9GKP0_COBMA</name>
<feature type="compositionally biased region" description="Polar residues" evidence="1">
    <location>
        <begin position="30"/>
        <end position="55"/>
    </location>
</feature>
<gene>
    <name evidence="2" type="ORF">V6243_17965</name>
</gene>
<protein>
    <submittedName>
        <fullName evidence="2">Curlin subunit CsgB</fullName>
    </submittedName>
</protein>
<comment type="caution">
    <text evidence="2">The sequence shown here is derived from an EMBL/GenBank/DDBJ whole genome shotgun (WGS) entry which is preliminary data.</text>
</comment>
<feature type="compositionally biased region" description="Polar residues" evidence="1">
    <location>
        <begin position="10"/>
        <end position="20"/>
    </location>
</feature>
<feature type="non-terminal residue" evidence="2">
    <location>
        <position position="77"/>
    </location>
</feature>
<reference evidence="2 3" key="1">
    <citation type="submission" date="2024-02" db="EMBL/GenBank/DDBJ databases">
        <title>Bacteria isolated from the canopy kelp, Nereocystis luetkeana.</title>
        <authorList>
            <person name="Pfister C.A."/>
            <person name="Younker I.T."/>
            <person name="Light S.H."/>
        </authorList>
    </citation>
    <scope>NUCLEOTIDE SEQUENCE [LARGE SCALE GENOMIC DNA]</scope>
    <source>
        <strain evidence="2 3">TI.5.07</strain>
    </source>
</reference>
<organism evidence="2 3">
    <name type="scientific">Cobetia marina</name>
    <name type="common">Deleya marina</name>
    <dbReference type="NCBI Taxonomy" id="28258"/>
    <lineage>
        <taxon>Bacteria</taxon>
        <taxon>Pseudomonadati</taxon>
        <taxon>Pseudomonadota</taxon>
        <taxon>Gammaproteobacteria</taxon>
        <taxon>Oceanospirillales</taxon>
        <taxon>Halomonadaceae</taxon>
        <taxon>Cobetia</taxon>
    </lineage>
</organism>
<keyword evidence="3" id="KW-1185">Reference proteome</keyword>
<dbReference type="EMBL" id="JBAKAP010000097">
    <property type="protein sequence ID" value="MEL0618708.1"/>
    <property type="molecule type" value="Genomic_DNA"/>
</dbReference>
<sequence length="77" mass="8038">QTGELGLAVVTQTGSRNDSTVPHAGANQVARVTQDGSSPDSLVNQRNANNTARVTQSDMLQYYDSSQTGSANLAINS</sequence>
<evidence type="ECO:0000313" key="2">
    <source>
        <dbReference type="EMBL" id="MEL0618708.1"/>
    </source>
</evidence>
<evidence type="ECO:0000256" key="1">
    <source>
        <dbReference type="SAM" id="MobiDB-lite"/>
    </source>
</evidence>
<accession>A0ABU9GKP0</accession>
<dbReference type="Proteomes" id="UP001378242">
    <property type="component" value="Unassembled WGS sequence"/>
</dbReference>